<comment type="caution">
    <text evidence="2">The sequence shown here is derived from an EMBL/GenBank/DDBJ whole genome shotgun (WGS) entry which is preliminary data.</text>
</comment>
<gene>
    <name evidence="2" type="ORF">K7432_003974</name>
</gene>
<evidence type="ECO:0000256" key="1">
    <source>
        <dbReference type="SAM" id="MobiDB-lite"/>
    </source>
</evidence>
<evidence type="ECO:0000313" key="3">
    <source>
        <dbReference type="Proteomes" id="UP001479436"/>
    </source>
</evidence>
<feature type="region of interest" description="Disordered" evidence="1">
    <location>
        <begin position="1"/>
        <end position="88"/>
    </location>
</feature>
<feature type="compositionally biased region" description="Low complexity" evidence="1">
    <location>
        <begin position="43"/>
        <end position="53"/>
    </location>
</feature>
<protein>
    <submittedName>
        <fullName evidence="2">Uncharacterized protein</fullName>
    </submittedName>
</protein>
<evidence type="ECO:0000313" key="2">
    <source>
        <dbReference type="EMBL" id="KAK9720696.1"/>
    </source>
</evidence>
<keyword evidence="3" id="KW-1185">Reference proteome</keyword>
<accession>A0ABR2W5R1</accession>
<dbReference type="Proteomes" id="UP001479436">
    <property type="component" value="Unassembled WGS sequence"/>
</dbReference>
<organism evidence="2 3">
    <name type="scientific">Basidiobolus ranarum</name>
    <dbReference type="NCBI Taxonomy" id="34480"/>
    <lineage>
        <taxon>Eukaryota</taxon>
        <taxon>Fungi</taxon>
        <taxon>Fungi incertae sedis</taxon>
        <taxon>Zoopagomycota</taxon>
        <taxon>Entomophthoromycotina</taxon>
        <taxon>Basidiobolomycetes</taxon>
        <taxon>Basidiobolales</taxon>
        <taxon>Basidiobolaceae</taxon>
        <taxon>Basidiobolus</taxon>
    </lineage>
</organism>
<proteinExistence type="predicted"/>
<dbReference type="EMBL" id="JASJQH010007005">
    <property type="protein sequence ID" value="KAK9720696.1"/>
    <property type="molecule type" value="Genomic_DNA"/>
</dbReference>
<feature type="compositionally biased region" description="Low complexity" evidence="1">
    <location>
        <begin position="1"/>
        <end position="19"/>
    </location>
</feature>
<sequence length="88" mass="10887">MSYNRQPQQGSSRQNRGQSFDQSPQNRRYGRQYDDIEEEYPRSRQSGRGFGRQYEYDEEEQFPRSRRYGRGFGRQYEDEEEQYPRRGR</sequence>
<reference evidence="2 3" key="1">
    <citation type="submission" date="2023-04" db="EMBL/GenBank/DDBJ databases">
        <title>Genome of Basidiobolus ranarum AG-B5.</title>
        <authorList>
            <person name="Stajich J.E."/>
            <person name="Carter-House D."/>
            <person name="Gryganskyi A."/>
        </authorList>
    </citation>
    <scope>NUCLEOTIDE SEQUENCE [LARGE SCALE GENOMIC DNA]</scope>
    <source>
        <strain evidence="2 3">AG-B5</strain>
    </source>
</reference>
<name>A0ABR2W5R1_9FUNG</name>
<feature type="compositionally biased region" description="Basic and acidic residues" evidence="1">
    <location>
        <begin position="31"/>
        <end position="42"/>
    </location>
</feature>